<dbReference type="Proteomes" id="UP001589576">
    <property type="component" value="Unassembled WGS sequence"/>
</dbReference>
<name>A0ABV5GDL5_9FLAO</name>
<sequence>MNTIKHFSFALVVALITTLSSCSSDSNSGGGTAALGTLKAKIGGTNFTSITQGTMAVDAFNGSYHNFSISGVDASGKSIILTILATEITAGTTYQFEESNATLFASCAYSEININNPTVSQSWGAPYDGGGNSGSITITSKTASNVQGTFSLTVGNPETVTTRSITNGSFNINITAGN</sequence>
<dbReference type="EMBL" id="JBHMFB010000016">
    <property type="protein sequence ID" value="MFB9089193.1"/>
    <property type="molecule type" value="Genomic_DNA"/>
</dbReference>
<keyword evidence="3" id="KW-1185">Reference proteome</keyword>
<feature type="signal peptide" evidence="1">
    <location>
        <begin position="1"/>
        <end position="23"/>
    </location>
</feature>
<dbReference type="RefSeq" id="WP_379691653.1">
    <property type="nucleotide sequence ID" value="NZ_JBHMFB010000016.1"/>
</dbReference>
<gene>
    <name evidence="2" type="ORF">ACFFUU_06250</name>
</gene>
<evidence type="ECO:0000313" key="2">
    <source>
        <dbReference type="EMBL" id="MFB9089193.1"/>
    </source>
</evidence>
<keyword evidence="1" id="KW-0732">Signal</keyword>
<evidence type="ECO:0000313" key="3">
    <source>
        <dbReference type="Proteomes" id="UP001589576"/>
    </source>
</evidence>
<feature type="chain" id="PRO_5045768927" description="Lipocalin-like domain-containing protein" evidence="1">
    <location>
        <begin position="24"/>
        <end position="178"/>
    </location>
</feature>
<dbReference type="PROSITE" id="PS51257">
    <property type="entry name" value="PROKAR_LIPOPROTEIN"/>
    <property type="match status" value="1"/>
</dbReference>
<protein>
    <recommendedName>
        <fullName evidence="4">Lipocalin-like domain-containing protein</fullName>
    </recommendedName>
</protein>
<proteinExistence type="predicted"/>
<organism evidence="2 3">
    <name type="scientific">Flavobacterium paronense</name>
    <dbReference type="NCBI Taxonomy" id="1392775"/>
    <lineage>
        <taxon>Bacteria</taxon>
        <taxon>Pseudomonadati</taxon>
        <taxon>Bacteroidota</taxon>
        <taxon>Flavobacteriia</taxon>
        <taxon>Flavobacteriales</taxon>
        <taxon>Flavobacteriaceae</taxon>
        <taxon>Flavobacterium</taxon>
    </lineage>
</organism>
<comment type="caution">
    <text evidence="2">The sequence shown here is derived from an EMBL/GenBank/DDBJ whole genome shotgun (WGS) entry which is preliminary data.</text>
</comment>
<evidence type="ECO:0008006" key="4">
    <source>
        <dbReference type="Google" id="ProtNLM"/>
    </source>
</evidence>
<accession>A0ABV5GDL5</accession>
<reference evidence="2 3" key="1">
    <citation type="submission" date="2024-09" db="EMBL/GenBank/DDBJ databases">
        <authorList>
            <person name="Sun Q."/>
            <person name="Mori K."/>
        </authorList>
    </citation>
    <scope>NUCLEOTIDE SEQUENCE [LARGE SCALE GENOMIC DNA]</scope>
    <source>
        <strain evidence="2 3">CECT 8460</strain>
    </source>
</reference>
<evidence type="ECO:0000256" key="1">
    <source>
        <dbReference type="SAM" id="SignalP"/>
    </source>
</evidence>